<evidence type="ECO:0000313" key="3">
    <source>
        <dbReference type="Proteomes" id="UP000275719"/>
    </source>
</evidence>
<comment type="caution">
    <text evidence="2">The sequence shown here is derived from an EMBL/GenBank/DDBJ whole genome shotgun (WGS) entry which is preliminary data.</text>
</comment>
<protein>
    <submittedName>
        <fullName evidence="2">DUF2975 domain-containing protein</fullName>
    </submittedName>
</protein>
<feature type="transmembrane region" description="Helical" evidence="1">
    <location>
        <begin position="129"/>
        <end position="152"/>
    </location>
</feature>
<keyword evidence="1" id="KW-1133">Transmembrane helix</keyword>
<name>A0A3P3W8J5_9FLAO</name>
<feature type="transmembrane region" description="Helical" evidence="1">
    <location>
        <begin position="97"/>
        <end position="117"/>
    </location>
</feature>
<sequence>MKDFRTLKTYTILIGVLVLANCIYSFLEILNIWNVIQLEFSAFSSLKYQFYTQTDKFIATTYQLLNIALLIPVFLFFKISNQFKNGTIYSNEIINLLKNICTILYVLSAIAILTTRFVKPSELYQTPNYWFNIHPLFFMFLGTIFNAFAVILKEVLKQKQENELTI</sequence>
<feature type="transmembrane region" description="Helical" evidence="1">
    <location>
        <begin position="56"/>
        <end position="77"/>
    </location>
</feature>
<keyword evidence="1" id="KW-0472">Membrane</keyword>
<dbReference type="Pfam" id="PF11188">
    <property type="entry name" value="DUF2975"/>
    <property type="match status" value="1"/>
</dbReference>
<dbReference type="InterPro" id="IPR021354">
    <property type="entry name" value="DUF2975"/>
</dbReference>
<dbReference type="AlphaFoldDB" id="A0A3P3W8J5"/>
<keyword evidence="3" id="KW-1185">Reference proteome</keyword>
<organism evidence="2 3">
    <name type="scientific">Paenimyroides tangerinum</name>
    <dbReference type="NCBI Taxonomy" id="2488728"/>
    <lineage>
        <taxon>Bacteria</taxon>
        <taxon>Pseudomonadati</taxon>
        <taxon>Bacteroidota</taxon>
        <taxon>Flavobacteriia</taxon>
        <taxon>Flavobacteriales</taxon>
        <taxon>Flavobacteriaceae</taxon>
        <taxon>Paenimyroides</taxon>
    </lineage>
</organism>
<evidence type="ECO:0000256" key="1">
    <source>
        <dbReference type="SAM" id="Phobius"/>
    </source>
</evidence>
<dbReference type="Proteomes" id="UP000275719">
    <property type="component" value="Unassembled WGS sequence"/>
</dbReference>
<evidence type="ECO:0000313" key="2">
    <source>
        <dbReference type="EMBL" id="RRJ90667.1"/>
    </source>
</evidence>
<dbReference type="RefSeq" id="WP_125018910.1">
    <property type="nucleotide sequence ID" value="NZ_RQVQ01000015.1"/>
</dbReference>
<accession>A0A3P3W8J5</accession>
<keyword evidence="1" id="KW-0812">Transmembrane</keyword>
<feature type="transmembrane region" description="Helical" evidence="1">
    <location>
        <begin position="12"/>
        <end position="36"/>
    </location>
</feature>
<proteinExistence type="predicted"/>
<gene>
    <name evidence="2" type="ORF">EG240_08230</name>
</gene>
<reference evidence="2 3" key="1">
    <citation type="submission" date="2018-11" db="EMBL/GenBank/DDBJ databases">
        <title>Flavobacterium sp. nov., YIM 102701-2 draft genome.</title>
        <authorList>
            <person name="Li G."/>
            <person name="Jiang Y."/>
        </authorList>
    </citation>
    <scope>NUCLEOTIDE SEQUENCE [LARGE SCALE GENOMIC DNA]</scope>
    <source>
        <strain evidence="2 3">YIM 102701-2</strain>
    </source>
</reference>
<dbReference type="EMBL" id="RQVQ01000015">
    <property type="protein sequence ID" value="RRJ90667.1"/>
    <property type="molecule type" value="Genomic_DNA"/>
</dbReference>